<dbReference type="CDD" id="cd00086">
    <property type="entry name" value="homeodomain"/>
    <property type="match status" value="1"/>
</dbReference>
<comment type="subcellular location">
    <subcellularLocation>
        <location evidence="1 2">Nucleus</location>
    </subcellularLocation>
</comment>
<keyword evidence="5" id="KW-1185">Reference proteome</keyword>
<dbReference type="Proteomes" id="UP000282613">
    <property type="component" value="Unassembled WGS sequence"/>
</dbReference>
<reference evidence="4 5" key="2">
    <citation type="submission" date="2018-11" db="EMBL/GenBank/DDBJ databases">
        <authorList>
            <consortium name="Pathogen Informatics"/>
        </authorList>
    </citation>
    <scope>NUCLEOTIDE SEQUENCE [LARGE SCALE GENOMIC DNA]</scope>
</reference>
<dbReference type="InterPro" id="IPR001356">
    <property type="entry name" value="HD"/>
</dbReference>
<sequence>MSADEQAGLKERLKSYPVEPFNRDTNVYPYYVIFAKDGVKVRVPIALDANAYRCVQENTLPFLEKLKEQLSSKFSETSSEKTATLPKLDSKKPYILVSDTSRKDVTLVNLNKTSTANKLFDETVNFRKEFRRIRCFYGNFNHVIFCLTYDDVAQSILTCYKVNQSADMLSRLERCSLMAWKHSQVLALIRRWMTDMKTPKQRARLFPSWKLKQSLSMRYEKLSAKSVTFTKDQQEELEEFYLKKKKRSNEDLRELKEQLGLQVWKIRYWLRERELKDEDA</sequence>
<dbReference type="OrthoDB" id="6233441at2759"/>
<dbReference type="STRING" id="60517.A0A0R3WB93"/>
<dbReference type="SUPFAM" id="SSF46689">
    <property type="entry name" value="Homeodomain-like"/>
    <property type="match status" value="1"/>
</dbReference>
<evidence type="ECO:0000256" key="2">
    <source>
        <dbReference type="RuleBase" id="RU000682"/>
    </source>
</evidence>
<evidence type="ECO:0000313" key="4">
    <source>
        <dbReference type="EMBL" id="VDK39201.1"/>
    </source>
</evidence>
<keyword evidence="1 2" id="KW-0371">Homeobox</keyword>
<reference evidence="6" key="1">
    <citation type="submission" date="2016-04" db="UniProtKB">
        <authorList>
            <consortium name="WormBaseParasite"/>
        </authorList>
    </citation>
    <scope>IDENTIFICATION</scope>
</reference>
<evidence type="ECO:0000259" key="3">
    <source>
        <dbReference type="PROSITE" id="PS50071"/>
    </source>
</evidence>
<protein>
    <submittedName>
        <fullName evidence="6">Homeobox domain-containing protein</fullName>
    </submittedName>
</protein>
<feature type="domain" description="Homeobox" evidence="3">
    <location>
        <begin position="220"/>
        <end position="280"/>
    </location>
</feature>
<gene>
    <name evidence="4" type="ORF">TASK_LOCUS7894</name>
</gene>
<dbReference type="Pfam" id="PF00046">
    <property type="entry name" value="Homeodomain"/>
    <property type="match status" value="1"/>
</dbReference>
<accession>A0A0R3WB93</accession>
<dbReference type="PROSITE" id="PS50071">
    <property type="entry name" value="HOMEOBOX_2"/>
    <property type="match status" value="1"/>
</dbReference>
<dbReference type="Gene3D" id="1.10.10.60">
    <property type="entry name" value="Homeodomain-like"/>
    <property type="match status" value="1"/>
</dbReference>
<dbReference type="WBParaSite" id="TASK_0000789301-mRNA-1">
    <property type="protein sequence ID" value="TASK_0000789301-mRNA-1"/>
    <property type="gene ID" value="TASK_0000789301"/>
</dbReference>
<name>A0A0R3WB93_TAEAS</name>
<dbReference type="AlphaFoldDB" id="A0A0R3WB93"/>
<evidence type="ECO:0000256" key="1">
    <source>
        <dbReference type="PROSITE-ProRule" id="PRU00108"/>
    </source>
</evidence>
<dbReference type="GO" id="GO:0005634">
    <property type="term" value="C:nucleus"/>
    <property type="evidence" value="ECO:0007669"/>
    <property type="project" value="UniProtKB-SubCell"/>
</dbReference>
<keyword evidence="1 2" id="KW-0539">Nucleus</keyword>
<evidence type="ECO:0000313" key="5">
    <source>
        <dbReference type="Proteomes" id="UP000282613"/>
    </source>
</evidence>
<dbReference type="InterPro" id="IPR009057">
    <property type="entry name" value="Homeodomain-like_sf"/>
</dbReference>
<keyword evidence="1 2" id="KW-0238">DNA-binding</keyword>
<organism evidence="6">
    <name type="scientific">Taenia asiatica</name>
    <name type="common">Asian tapeworm</name>
    <dbReference type="NCBI Taxonomy" id="60517"/>
    <lineage>
        <taxon>Eukaryota</taxon>
        <taxon>Metazoa</taxon>
        <taxon>Spiralia</taxon>
        <taxon>Lophotrochozoa</taxon>
        <taxon>Platyhelminthes</taxon>
        <taxon>Cestoda</taxon>
        <taxon>Eucestoda</taxon>
        <taxon>Cyclophyllidea</taxon>
        <taxon>Taeniidae</taxon>
        <taxon>Taenia</taxon>
    </lineage>
</organism>
<proteinExistence type="predicted"/>
<evidence type="ECO:0000313" key="6">
    <source>
        <dbReference type="WBParaSite" id="TASK_0000789301-mRNA-1"/>
    </source>
</evidence>
<dbReference type="GO" id="GO:0003677">
    <property type="term" value="F:DNA binding"/>
    <property type="evidence" value="ECO:0007669"/>
    <property type="project" value="UniProtKB-UniRule"/>
</dbReference>
<dbReference type="EMBL" id="UYRS01018692">
    <property type="protein sequence ID" value="VDK39201.1"/>
    <property type="molecule type" value="Genomic_DNA"/>
</dbReference>